<keyword evidence="9" id="KW-1185">Reference proteome</keyword>
<dbReference type="EMBL" id="RQVS01000007">
    <property type="protein sequence ID" value="RRJ86787.1"/>
    <property type="molecule type" value="Genomic_DNA"/>
</dbReference>
<dbReference type="PANTHER" id="PTHR46401:SF2">
    <property type="entry name" value="GLYCOSYLTRANSFERASE WBBK-RELATED"/>
    <property type="match status" value="1"/>
</dbReference>
<evidence type="ECO:0000259" key="6">
    <source>
        <dbReference type="Pfam" id="PF13439"/>
    </source>
</evidence>
<dbReference type="InterPro" id="IPR029044">
    <property type="entry name" value="Nucleotide-diphossugar_trans"/>
</dbReference>
<reference evidence="8 9" key="1">
    <citation type="submission" date="2018-11" db="EMBL/GenBank/DDBJ databases">
        <title>YIM 102482-1 draft genome.</title>
        <authorList>
            <person name="Li G."/>
            <person name="Jiang Y."/>
        </authorList>
    </citation>
    <scope>NUCLEOTIDE SEQUENCE [LARGE SCALE GENOMIC DNA]</scope>
    <source>
        <strain evidence="8 9">YIM 102482-1</strain>
    </source>
</reference>
<dbReference type="RefSeq" id="WP_124971977.1">
    <property type="nucleotide sequence ID" value="NZ_RQVS01000007.1"/>
</dbReference>
<feature type="region of interest" description="Disordered" evidence="3">
    <location>
        <begin position="139"/>
        <end position="197"/>
    </location>
</feature>
<dbReference type="CDD" id="cd03809">
    <property type="entry name" value="GT4_MtfB-like"/>
    <property type="match status" value="1"/>
</dbReference>
<keyword evidence="2 8" id="KW-0808">Transferase</keyword>
<dbReference type="Gene3D" id="3.90.550.10">
    <property type="entry name" value="Spore Coat Polysaccharide Biosynthesis Protein SpsA, Chain A"/>
    <property type="match status" value="1"/>
</dbReference>
<evidence type="ECO:0000313" key="9">
    <source>
        <dbReference type="Proteomes" id="UP000274391"/>
    </source>
</evidence>
<dbReference type="SUPFAM" id="SSF53756">
    <property type="entry name" value="UDP-Glycosyltransferase/glycogen phosphorylase"/>
    <property type="match status" value="1"/>
</dbReference>
<dbReference type="OrthoDB" id="9771846at2"/>
<evidence type="ECO:0000313" key="8">
    <source>
        <dbReference type="EMBL" id="RRJ86787.1"/>
    </source>
</evidence>
<sequence length="783" mass="83861">MTGITSVTAIVVVWNGGDEAVAALRTLAAQEVDADLRIVAVDNGSTDDTVTLIRAEVPEVTVLELVENLGYGAAANRAMAAYAADAYLVLNQDADYQPGFIAALVSALDRDDSLGAVTAQVRLAGEFTKVGWSSGALRHSKGSEAHSSFGRSSSEAYRDPNPTPETIFTAHDGSTWRRTTPGEQGQQLLNSTGNQLTRSGNGLDRGWLAPVGTEFPRAVYGFHGGACALRASAVERLGGFDESYFMYYEDTDLSMRLRQAGWSIEYVPEAISIHAHASSSGTTSPRFVEWNARNRAWNARRNGPAKMRAEATVRTAVGAVKGAVTSLDPRKSADERQLGRARARGALAGLTPFPPAAGRAAPEPNVAGRVAPNDPLAGRVGPQGSLVGGVGPQGRIETTPRPTRNPRTLIDLTSIPTQLGGVGRYLEGLVSGLHALGEKPLLVARPEHIEHFRALAPNAEIHAAPALIGKKGLRFGWEQTGLLRLASDLQAEVIHSPHYTFPRATPLARVVTVHDATFFSDPDAHTKVKREFFRRWIREGVRANVTLIAPSAATASEIEAHAGKPRRAIAVALHGVDREIFHEPSADEIAAFRDAHDLGDRPYIAFLGTIEPRKQVAQLIRAHGILRERLGDEAPLLLLSGQRGWDEEAAELLDKAAADPLSGVRELGYLPLEQLRALLGGAVAFCYPSIAEGFGLPVLEAMSSGAPVVTTRFTALPEVGGDAVVYAQPNPKALADALEELITNDDERDRLRAAGLARAAEFTWERCAQLHLDAYARAAAARR</sequence>
<feature type="compositionally biased region" description="Low complexity" evidence="3">
    <location>
        <begin position="399"/>
        <end position="408"/>
    </location>
</feature>
<dbReference type="GO" id="GO:0009103">
    <property type="term" value="P:lipopolysaccharide biosynthetic process"/>
    <property type="evidence" value="ECO:0007669"/>
    <property type="project" value="TreeGrafter"/>
</dbReference>
<protein>
    <submittedName>
        <fullName evidence="8">Glycosyltransferase</fullName>
    </submittedName>
</protein>
<keyword evidence="1" id="KW-0328">Glycosyltransferase</keyword>
<dbReference type="Gene3D" id="3.40.50.2000">
    <property type="entry name" value="Glycogen Phosphorylase B"/>
    <property type="match status" value="2"/>
</dbReference>
<evidence type="ECO:0000259" key="4">
    <source>
        <dbReference type="Pfam" id="PF00534"/>
    </source>
</evidence>
<dbReference type="InterPro" id="IPR001173">
    <property type="entry name" value="Glyco_trans_2-like"/>
</dbReference>
<organism evidence="8 9">
    <name type="scientific">Gulosibacter macacae</name>
    <dbReference type="NCBI Taxonomy" id="2488791"/>
    <lineage>
        <taxon>Bacteria</taxon>
        <taxon>Bacillati</taxon>
        <taxon>Actinomycetota</taxon>
        <taxon>Actinomycetes</taxon>
        <taxon>Micrococcales</taxon>
        <taxon>Microbacteriaceae</taxon>
        <taxon>Gulosibacter</taxon>
    </lineage>
</organism>
<feature type="domain" description="Glycosyltransferase 2-like" evidence="7">
    <location>
        <begin position="218"/>
        <end position="276"/>
    </location>
</feature>
<gene>
    <name evidence="8" type="ORF">EG850_07130</name>
</gene>
<dbReference type="InterPro" id="IPR028098">
    <property type="entry name" value="Glyco_trans_4-like_N"/>
</dbReference>
<dbReference type="Pfam" id="PF00535">
    <property type="entry name" value="Glycos_transf_2"/>
    <property type="match status" value="1"/>
</dbReference>
<dbReference type="AlphaFoldDB" id="A0A3P3VWS4"/>
<feature type="domain" description="Glycosyl transferase family 1" evidence="4">
    <location>
        <begin position="593"/>
        <end position="755"/>
    </location>
</feature>
<dbReference type="Pfam" id="PF13439">
    <property type="entry name" value="Glyco_transf_4"/>
    <property type="match status" value="1"/>
</dbReference>
<evidence type="ECO:0000256" key="2">
    <source>
        <dbReference type="ARBA" id="ARBA00022679"/>
    </source>
</evidence>
<feature type="domain" description="Glycosyltransferase 2-like" evidence="5">
    <location>
        <begin position="9"/>
        <end position="136"/>
    </location>
</feature>
<dbReference type="Pfam" id="PF00534">
    <property type="entry name" value="Glycos_transf_1"/>
    <property type="match status" value="1"/>
</dbReference>
<evidence type="ECO:0000259" key="7">
    <source>
        <dbReference type="Pfam" id="PF13632"/>
    </source>
</evidence>
<dbReference type="SUPFAM" id="SSF53448">
    <property type="entry name" value="Nucleotide-diphospho-sugar transferases"/>
    <property type="match status" value="1"/>
</dbReference>
<comment type="caution">
    <text evidence="8">The sequence shown here is derived from an EMBL/GenBank/DDBJ whole genome shotgun (WGS) entry which is preliminary data.</text>
</comment>
<dbReference type="Pfam" id="PF13632">
    <property type="entry name" value="Glyco_trans_2_3"/>
    <property type="match status" value="1"/>
</dbReference>
<feature type="compositionally biased region" description="Polar residues" evidence="3">
    <location>
        <begin position="176"/>
        <end position="197"/>
    </location>
</feature>
<dbReference type="InterPro" id="IPR001296">
    <property type="entry name" value="Glyco_trans_1"/>
</dbReference>
<dbReference type="GO" id="GO:0016757">
    <property type="term" value="F:glycosyltransferase activity"/>
    <property type="evidence" value="ECO:0007669"/>
    <property type="project" value="UniProtKB-KW"/>
</dbReference>
<dbReference type="PANTHER" id="PTHR46401">
    <property type="entry name" value="GLYCOSYLTRANSFERASE WBBK-RELATED"/>
    <property type="match status" value="1"/>
</dbReference>
<feature type="region of interest" description="Disordered" evidence="3">
    <location>
        <begin position="347"/>
        <end position="408"/>
    </location>
</feature>
<name>A0A3P3VWS4_9MICO</name>
<proteinExistence type="predicted"/>
<evidence type="ECO:0000256" key="3">
    <source>
        <dbReference type="SAM" id="MobiDB-lite"/>
    </source>
</evidence>
<evidence type="ECO:0000256" key="1">
    <source>
        <dbReference type="ARBA" id="ARBA00022676"/>
    </source>
</evidence>
<feature type="domain" description="Glycosyltransferase subfamily 4-like N-terminal" evidence="6">
    <location>
        <begin position="420"/>
        <end position="579"/>
    </location>
</feature>
<feature type="compositionally biased region" description="Polar residues" evidence="3">
    <location>
        <begin position="145"/>
        <end position="155"/>
    </location>
</feature>
<accession>A0A3P3VWS4</accession>
<evidence type="ECO:0000259" key="5">
    <source>
        <dbReference type="Pfam" id="PF00535"/>
    </source>
</evidence>
<dbReference type="Proteomes" id="UP000274391">
    <property type="component" value="Unassembled WGS sequence"/>
</dbReference>